<evidence type="ECO:0000313" key="1">
    <source>
        <dbReference type="EMBL" id="BAS91266.1"/>
    </source>
</evidence>
<dbReference type="InParanoid" id="A0A0P0WFP7"/>
<reference evidence="1 2" key="2">
    <citation type="journal article" date="2013" name="Plant Cell Physiol.">
        <title>Rice Annotation Project Database (RAP-DB): an integrative and interactive database for rice genomics.</title>
        <authorList>
            <person name="Sakai H."/>
            <person name="Lee S.S."/>
            <person name="Tanaka T."/>
            <person name="Numa H."/>
            <person name="Kim J."/>
            <person name="Kawahara Y."/>
            <person name="Wakimoto H."/>
            <person name="Yang C.C."/>
            <person name="Iwamoto M."/>
            <person name="Abe T."/>
            <person name="Yamada Y."/>
            <person name="Muto A."/>
            <person name="Inokuchi H."/>
            <person name="Ikemura T."/>
            <person name="Matsumoto T."/>
            <person name="Sasaki T."/>
            <person name="Itoh T."/>
        </authorList>
    </citation>
    <scope>NUCLEOTIDE SEQUENCE [LARGE SCALE GENOMIC DNA]</scope>
    <source>
        <strain evidence="2">cv. Nipponbare</strain>
    </source>
</reference>
<organism evidence="1 2">
    <name type="scientific">Oryza sativa subsp. japonica</name>
    <name type="common">Rice</name>
    <dbReference type="NCBI Taxonomy" id="39947"/>
    <lineage>
        <taxon>Eukaryota</taxon>
        <taxon>Viridiplantae</taxon>
        <taxon>Streptophyta</taxon>
        <taxon>Embryophyta</taxon>
        <taxon>Tracheophyta</taxon>
        <taxon>Spermatophyta</taxon>
        <taxon>Magnoliopsida</taxon>
        <taxon>Liliopsida</taxon>
        <taxon>Poales</taxon>
        <taxon>Poaceae</taxon>
        <taxon>BOP clade</taxon>
        <taxon>Oryzoideae</taxon>
        <taxon>Oryzeae</taxon>
        <taxon>Oryzinae</taxon>
        <taxon>Oryza</taxon>
        <taxon>Oryza sativa</taxon>
    </lineage>
</organism>
<sequence length="72" mass="7509">MSSQISCCLCCPMESIRQHHSSCREIAAGHDAIHNLNCCSSCGGGDGLGRLGYVVCLIHRSDCTNTGADPVG</sequence>
<dbReference type="PaxDb" id="39947-A0A0P0WFP7"/>
<accession>A0A0P0WFP7</accession>
<dbReference type="AlphaFoldDB" id="A0A0P0WFP7"/>
<dbReference type="Proteomes" id="UP000059680">
    <property type="component" value="Chromosome 4"/>
</dbReference>
<evidence type="ECO:0000313" key="2">
    <source>
        <dbReference type="Proteomes" id="UP000059680"/>
    </source>
</evidence>
<reference evidence="2" key="1">
    <citation type="journal article" date="2005" name="Nature">
        <title>The map-based sequence of the rice genome.</title>
        <authorList>
            <consortium name="International rice genome sequencing project (IRGSP)"/>
            <person name="Matsumoto T."/>
            <person name="Wu J."/>
            <person name="Kanamori H."/>
            <person name="Katayose Y."/>
            <person name="Fujisawa M."/>
            <person name="Namiki N."/>
            <person name="Mizuno H."/>
            <person name="Yamamoto K."/>
            <person name="Antonio B.A."/>
            <person name="Baba T."/>
            <person name="Sakata K."/>
            <person name="Nagamura Y."/>
            <person name="Aoki H."/>
            <person name="Arikawa K."/>
            <person name="Arita K."/>
            <person name="Bito T."/>
            <person name="Chiden Y."/>
            <person name="Fujitsuka N."/>
            <person name="Fukunaka R."/>
            <person name="Hamada M."/>
            <person name="Harada C."/>
            <person name="Hayashi A."/>
            <person name="Hijishita S."/>
            <person name="Honda M."/>
            <person name="Hosokawa S."/>
            <person name="Ichikawa Y."/>
            <person name="Idonuma A."/>
            <person name="Iijima M."/>
            <person name="Ikeda M."/>
            <person name="Ikeno M."/>
            <person name="Ito K."/>
            <person name="Ito S."/>
            <person name="Ito T."/>
            <person name="Ito Y."/>
            <person name="Ito Y."/>
            <person name="Iwabuchi A."/>
            <person name="Kamiya K."/>
            <person name="Karasawa W."/>
            <person name="Kurita K."/>
            <person name="Katagiri S."/>
            <person name="Kikuta A."/>
            <person name="Kobayashi H."/>
            <person name="Kobayashi N."/>
            <person name="Machita K."/>
            <person name="Maehara T."/>
            <person name="Masukawa M."/>
            <person name="Mizubayashi T."/>
            <person name="Mukai Y."/>
            <person name="Nagasaki H."/>
            <person name="Nagata Y."/>
            <person name="Naito S."/>
            <person name="Nakashima M."/>
            <person name="Nakama Y."/>
            <person name="Nakamichi Y."/>
            <person name="Nakamura M."/>
            <person name="Meguro A."/>
            <person name="Negishi M."/>
            <person name="Ohta I."/>
            <person name="Ohta T."/>
            <person name="Okamoto M."/>
            <person name="Ono N."/>
            <person name="Saji S."/>
            <person name="Sakaguchi M."/>
            <person name="Sakai K."/>
            <person name="Shibata M."/>
            <person name="Shimokawa T."/>
            <person name="Song J."/>
            <person name="Takazaki Y."/>
            <person name="Terasawa K."/>
            <person name="Tsugane M."/>
            <person name="Tsuji K."/>
            <person name="Ueda S."/>
            <person name="Waki K."/>
            <person name="Yamagata H."/>
            <person name="Yamamoto M."/>
            <person name="Yamamoto S."/>
            <person name="Yamane H."/>
            <person name="Yoshiki S."/>
            <person name="Yoshihara R."/>
            <person name="Yukawa K."/>
            <person name="Zhong H."/>
            <person name="Yano M."/>
            <person name="Yuan Q."/>
            <person name="Ouyang S."/>
            <person name="Liu J."/>
            <person name="Jones K.M."/>
            <person name="Gansberger K."/>
            <person name="Moffat K."/>
            <person name="Hill J."/>
            <person name="Bera J."/>
            <person name="Fadrosh D."/>
            <person name="Jin S."/>
            <person name="Johri S."/>
            <person name="Kim M."/>
            <person name="Overton L."/>
            <person name="Reardon M."/>
            <person name="Tsitrin T."/>
            <person name="Vuong H."/>
            <person name="Weaver B."/>
            <person name="Ciecko A."/>
            <person name="Tallon L."/>
            <person name="Jackson J."/>
            <person name="Pai G."/>
            <person name="Aken S.V."/>
            <person name="Utterback T."/>
            <person name="Reidmuller S."/>
            <person name="Feldblyum T."/>
            <person name="Hsiao J."/>
            <person name="Zismann V."/>
            <person name="Iobst S."/>
            <person name="de Vazeille A.R."/>
            <person name="Buell C.R."/>
            <person name="Ying K."/>
            <person name="Li Y."/>
            <person name="Lu T."/>
            <person name="Huang Y."/>
            <person name="Zhao Q."/>
            <person name="Feng Q."/>
            <person name="Zhang L."/>
            <person name="Zhu J."/>
            <person name="Weng Q."/>
            <person name="Mu J."/>
            <person name="Lu Y."/>
            <person name="Fan D."/>
            <person name="Liu Y."/>
            <person name="Guan J."/>
            <person name="Zhang Y."/>
            <person name="Yu S."/>
            <person name="Liu X."/>
            <person name="Zhang Y."/>
            <person name="Hong G."/>
            <person name="Han B."/>
            <person name="Choisne N."/>
            <person name="Demange N."/>
            <person name="Orjeda G."/>
            <person name="Samain S."/>
            <person name="Cattolico L."/>
            <person name="Pelletier E."/>
            <person name="Couloux A."/>
            <person name="Segurens B."/>
            <person name="Wincker P."/>
            <person name="D'Hont A."/>
            <person name="Scarpelli C."/>
            <person name="Weissenbach J."/>
            <person name="Salanoubat M."/>
            <person name="Quetier F."/>
            <person name="Yu Y."/>
            <person name="Kim H.R."/>
            <person name="Rambo T."/>
            <person name="Currie J."/>
            <person name="Collura K."/>
            <person name="Luo M."/>
            <person name="Yang T."/>
            <person name="Ammiraju J.S.S."/>
            <person name="Engler F."/>
            <person name="Soderlund C."/>
            <person name="Wing R.A."/>
            <person name="Palmer L.E."/>
            <person name="de la Bastide M."/>
            <person name="Spiegel L."/>
            <person name="Nascimento L."/>
            <person name="Zutavern T."/>
            <person name="O'Shaughnessy A."/>
            <person name="Dike S."/>
            <person name="Dedhia N."/>
            <person name="Preston R."/>
            <person name="Balija V."/>
            <person name="McCombie W.R."/>
            <person name="Chow T."/>
            <person name="Chen H."/>
            <person name="Chung M."/>
            <person name="Chen C."/>
            <person name="Shaw J."/>
            <person name="Wu H."/>
            <person name="Hsiao K."/>
            <person name="Chao Y."/>
            <person name="Chu M."/>
            <person name="Cheng C."/>
            <person name="Hour A."/>
            <person name="Lee P."/>
            <person name="Lin S."/>
            <person name="Lin Y."/>
            <person name="Liou J."/>
            <person name="Liu S."/>
            <person name="Hsing Y."/>
            <person name="Raghuvanshi S."/>
            <person name="Mohanty A."/>
            <person name="Bharti A.K."/>
            <person name="Gaur A."/>
            <person name="Gupta V."/>
            <person name="Kumar D."/>
            <person name="Ravi V."/>
            <person name="Vij S."/>
            <person name="Kapur A."/>
            <person name="Khurana P."/>
            <person name="Khurana P."/>
            <person name="Khurana J.P."/>
            <person name="Tyagi A.K."/>
            <person name="Gaikwad K."/>
            <person name="Singh A."/>
            <person name="Dalal V."/>
            <person name="Srivastava S."/>
            <person name="Dixit A."/>
            <person name="Pal A.K."/>
            <person name="Ghazi I.A."/>
            <person name="Yadav M."/>
            <person name="Pandit A."/>
            <person name="Bhargava A."/>
            <person name="Sureshbabu K."/>
            <person name="Batra K."/>
            <person name="Sharma T.R."/>
            <person name="Mohapatra T."/>
            <person name="Singh N.K."/>
            <person name="Messing J."/>
            <person name="Nelson A.B."/>
            <person name="Fuks G."/>
            <person name="Kavchok S."/>
            <person name="Keizer G."/>
            <person name="Linton E."/>
            <person name="Llaca V."/>
            <person name="Song R."/>
            <person name="Tanyolac B."/>
            <person name="Young S."/>
            <person name="Ho-Il K."/>
            <person name="Hahn J.H."/>
            <person name="Sangsakoo G."/>
            <person name="Vanavichit A."/>
            <person name="de Mattos Luiz.A.T."/>
            <person name="Zimmer P.D."/>
            <person name="Malone G."/>
            <person name="Dellagostin O."/>
            <person name="de Oliveira A.C."/>
            <person name="Bevan M."/>
            <person name="Bancroft I."/>
            <person name="Minx P."/>
            <person name="Cordum H."/>
            <person name="Wilson R."/>
            <person name="Cheng Z."/>
            <person name="Jin W."/>
            <person name="Jiang J."/>
            <person name="Leong S.A."/>
            <person name="Iwama H."/>
            <person name="Gojobori T."/>
            <person name="Itoh T."/>
            <person name="Niimura Y."/>
            <person name="Fujii Y."/>
            <person name="Habara T."/>
            <person name="Sakai H."/>
            <person name="Sato Y."/>
            <person name="Wilson G."/>
            <person name="Kumar K."/>
            <person name="McCouch S."/>
            <person name="Juretic N."/>
            <person name="Hoen D."/>
            <person name="Wright S."/>
            <person name="Bruskiewich R."/>
            <person name="Bureau T."/>
            <person name="Miyao A."/>
            <person name="Hirochika H."/>
            <person name="Nishikawa T."/>
            <person name="Kadowaki K."/>
            <person name="Sugiura M."/>
            <person name="Burr B."/>
            <person name="Sasaki T."/>
        </authorList>
    </citation>
    <scope>NUCLEOTIDE SEQUENCE [LARGE SCALE GENOMIC DNA]</scope>
    <source>
        <strain evidence="2">cv. Nipponbare</strain>
    </source>
</reference>
<proteinExistence type="predicted"/>
<reference evidence="1 2" key="3">
    <citation type="journal article" date="2013" name="Rice">
        <title>Improvement of the Oryza sativa Nipponbare reference genome using next generation sequence and optical map data.</title>
        <authorList>
            <person name="Kawahara Y."/>
            <person name="de la Bastide M."/>
            <person name="Hamilton J.P."/>
            <person name="Kanamori H."/>
            <person name="McCombie W.R."/>
            <person name="Ouyang S."/>
            <person name="Schwartz D.C."/>
            <person name="Tanaka T."/>
            <person name="Wu J."/>
            <person name="Zhou S."/>
            <person name="Childs K.L."/>
            <person name="Davidson R.M."/>
            <person name="Lin H."/>
            <person name="Quesada-Ocampo L."/>
            <person name="Vaillancourt B."/>
            <person name="Sakai H."/>
            <person name="Lee S.S."/>
            <person name="Kim J."/>
            <person name="Numa H."/>
            <person name="Itoh T."/>
            <person name="Buell C.R."/>
            <person name="Matsumoto T."/>
        </authorList>
    </citation>
    <scope>NUCLEOTIDE SEQUENCE [LARGE SCALE GENOMIC DNA]</scope>
    <source>
        <strain evidence="2">cv. Nipponbare</strain>
    </source>
</reference>
<dbReference type="Gramene" id="Os04t0641450-00">
    <property type="protein sequence ID" value="Os04t0641450-00"/>
    <property type="gene ID" value="Os04g0641450"/>
</dbReference>
<keyword evidence="2" id="KW-1185">Reference proteome</keyword>
<dbReference type="EMBL" id="AP014960">
    <property type="protein sequence ID" value="BAS91266.1"/>
    <property type="molecule type" value="Genomic_DNA"/>
</dbReference>
<gene>
    <name evidence="1" type="ordered locus">Os04g0641450</name>
    <name evidence="1" type="ORF">OSNPB_040641450</name>
</gene>
<protein>
    <submittedName>
        <fullName evidence="1">Os04g0641450 protein</fullName>
    </submittedName>
</protein>
<name>A0A0P0WFP7_ORYSJ</name>